<proteinExistence type="predicted"/>
<dbReference type="InterPro" id="IPR046982">
    <property type="entry name" value="BIN3/RVS161-like"/>
</dbReference>
<keyword evidence="7" id="KW-1185">Reference proteome</keyword>
<dbReference type="GO" id="GO:0008289">
    <property type="term" value="F:lipid binding"/>
    <property type="evidence" value="ECO:0007669"/>
    <property type="project" value="TreeGrafter"/>
</dbReference>
<reference evidence="6 7" key="1">
    <citation type="submission" date="2019-02" db="EMBL/GenBank/DDBJ databases">
        <title>Genome sequencing of the rare red list fungi Bondarzewia mesenterica.</title>
        <authorList>
            <person name="Buettner E."/>
            <person name="Kellner H."/>
        </authorList>
    </citation>
    <scope>NUCLEOTIDE SEQUENCE [LARGE SCALE GENOMIC DNA]</scope>
    <source>
        <strain evidence="6 7">DSM 108281</strain>
    </source>
</reference>
<dbReference type="GO" id="GO:0097320">
    <property type="term" value="P:plasma membrane tubulation"/>
    <property type="evidence" value="ECO:0007669"/>
    <property type="project" value="TreeGrafter"/>
</dbReference>
<dbReference type="Pfam" id="PF03114">
    <property type="entry name" value="BAR"/>
    <property type="match status" value="1"/>
</dbReference>
<dbReference type="GO" id="GO:0043332">
    <property type="term" value="C:mating projection tip"/>
    <property type="evidence" value="ECO:0007669"/>
    <property type="project" value="TreeGrafter"/>
</dbReference>
<gene>
    <name evidence="6" type="ORF">EW146_g6994</name>
</gene>
<dbReference type="GO" id="GO:0051666">
    <property type="term" value="P:actin cortical patch localization"/>
    <property type="evidence" value="ECO:0007669"/>
    <property type="project" value="InterPro"/>
</dbReference>
<dbReference type="SUPFAM" id="SSF50044">
    <property type="entry name" value="SH3-domain"/>
    <property type="match status" value="1"/>
</dbReference>
<dbReference type="SMART" id="SM00326">
    <property type="entry name" value="SH3"/>
    <property type="match status" value="1"/>
</dbReference>
<dbReference type="GO" id="GO:1990528">
    <property type="term" value="C:Rvs161p-Rvs167p complex"/>
    <property type="evidence" value="ECO:0007669"/>
    <property type="project" value="TreeGrafter"/>
</dbReference>
<dbReference type="GO" id="GO:0031097">
    <property type="term" value="C:medial cortex"/>
    <property type="evidence" value="ECO:0007669"/>
    <property type="project" value="TreeGrafter"/>
</dbReference>
<feature type="compositionally biased region" description="Polar residues" evidence="3">
    <location>
        <begin position="359"/>
        <end position="368"/>
    </location>
</feature>
<dbReference type="Gene3D" id="1.20.1270.60">
    <property type="entry name" value="Arfaptin homology (AH) domain/BAR domain"/>
    <property type="match status" value="1"/>
</dbReference>
<feature type="domain" description="SH3" evidence="4">
    <location>
        <begin position="385"/>
        <end position="446"/>
    </location>
</feature>
<dbReference type="Proteomes" id="UP000310158">
    <property type="component" value="Unassembled WGS sequence"/>
</dbReference>
<dbReference type="PANTHER" id="PTHR47174:SF1">
    <property type="entry name" value="REDUCED VIABILITY UPON STARVATION PROTEIN 167"/>
    <property type="match status" value="1"/>
</dbReference>
<dbReference type="CDD" id="cd07599">
    <property type="entry name" value="BAR_Rvs167p"/>
    <property type="match status" value="1"/>
</dbReference>
<evidence type="ECO:0000256" key="2">
    <source>
        <dbReference type="PROSITE-ProRule" id="PRU00192"/>
    </source>
</evidence>
<evidence type="ECO:0008006" key="8">
    <source>
        <dbReference type="Google" id="ProtNLM"/>
    </source>
</evidence>
<comment type="caution">
    <text evidence="6">The sequence shown here is derived from an EMBL/GenBank/DDBJ whole genome shotgun (WGS) entry which is preliminary data.</text>
</comment>
<evidence type="ECO:0000313" key="7">
    <source>
        <dbReference type="Proteomes" id="UP000310158"/>
    </source>
</evidence>
<evidence type="ECO:0000256" key="3">
    <source>
        <dbReference type="SAM" id="MobiDB-lite"/>
    </source>
</evidence>
<dbReference type="GO" id="GO:0006897">
    <property type="term" value="P:endocytosis"/>
    <property type="evidence" value="ECO:0007669"/>
    <property type="project" value="InterPro"/>
</dbReference>
<feature type="compositionally biased region" description="Low complexity" evidence="3">
    <location>
        <begin position="298"/>
        <end position="323"/>
    </location>
</feature>
<dbReference type="SMART" id="SM00721">
    <property type="entry name" value="BAR"/>
    <property type="match status" value="1"/>
</dbReference>
<dbReference type="PANTHER" id="PTHR47174">
    <property type="entry name" value="BRIDGING INTEGRATOR 3"/>
    <property type="match status" value="1"/>
</dbReference>
<evidence type="ECO:0000259" key="4">
    <source>
        <dbReference type="PROSITE" id="PS50002"/>
    </source>
</evidence>
<protein>
    <recommendedName>
        <fullName evidence="8">BAR domain-containing protein</fullName>
    </recommendedName>
</protein>
<name>A0A4S4LLZ6_9AGAM</name>
<dbReference type="OrthoDB" id="2159336at2759"/>
<dbReference type="PROSITE" id="PS51021">
    <property type="entry name" value="BAR"/>
    <property type="match status" value="1"/>
</dbReference>
<dbReference type="InterPro" id="IPR036028">
    <property type="entry name" value="SH3-like_dom_sf"/>
</dbReference>
<dbReference type="PROSITE" id="PS50002">
    <property type="entry name" value="SH3"/>
    <property type="match status" value="1"/>
</dbReference>
<dbReference type="InterPro" id="IPR004148">
    <property type="entry name" value="BAR_dom"/>
</dbReference>
<organism evidence="6 7">
    <name type="scientific">Bondarzewia mesenterica</name>
    <dbReference type="NCBI Taxonomy" id="1095465"/>
    <lineage>
        <taxon>Eukaryota</taxon>
        <taxon>Fungi</taxon>
        <taxon>Dikarya</taxon>
        <taxon>Basidiomycota</taxon>
        <taxon>Agaricomycotina</taxon>
        <taxon>Agaricomycetes</taxon>
        <taxon>Russulales</taxon>
        <taxon>Bondarzewiaceae</taxon>
        <taxon>Bondarzewia</taxon>
    </lineage>
</organism>
<dbReference type="PRINTS" id="PR00452">
    <property type="entry name" value="SH3DOMAIN"/>
</dbReference>
<dbReference type="FunFam" id="2.30.30.40:FF:000100">
    <property type="entry name" value="SH3 domain-containing YSC84-like protein 1"/>
    <property type="match status" value="1"/>
</dbReference>
<dbReference type="Pfam" id="PF00018">
    <property type="entry name" value="SH3_1"/>
    <property type="match status" value="1"/>
</dbReference>
<dbReference type="EMBL" id="SGPL01000378">
    <property type="protein sequence ID" value="THH13196.1"/>
    <property type="molecule type" value="Genomic_DNA"/>
</dbReference>
<feature type="region of interest" description="Disordered" evidence="3">
    <location>
        <begin position="284"/>
        <end position="384"/>
    </location>
</feature>
<evidence type="ECO:0000313" key="6">
    <source>
        <dbReference type="EMBL" id="THH13196.1"/>
    </source>
</evidence>
<sequence>MKGIAKAIKRTPHMVTTRVGMSKKSTDPEFDEYQRNFATLEHAVEKFLKDTKAFTDAVNALFTSGTGYAQHFSAIFHPIGNEYDLLSKHPNAESTIRNADGLHGALEELRSTIFPELELIESRITGPVKEFQSVMKTIRKMITKREHKLTDYDRFNNSLTKLRDKKEKSLSDEKNLFKLEQDFEVASNEYDYINTAMKQDMPRFMILATRFIDPLFHSFFYMQLNIFYMLLEKLNEFAEGKYDVSLTPTQIGEEYEEKRGEAWQVIEDLNITKRIISTSKMLATQRGLSPGSTGAPLGRTASASTTSTTGTSRTVPPSAGFAKKPPPPPSSAGSYKSSFAKASPPTSTPALVAPPPYTPSNGASTVATTKRGPPPPPPVKPKPKPAAQYVVALFDFTAQADGDLDFKVGDRIEVVERTESSEDWWTGRLDGRQGVFPGKPRSLVTIGLCMFTPSVHRELRAGGLTHLRAIFERLLKEATAECVLFDYAA</sequence>
<dbReference type="InterPro" id="IPR027267">
    <property type="entry name" value="AH/BAR_dom_sf"/>
</dbReference>
<evidence type="ECO:0000256" key="1">
    <source>
        <dbReference type="ARBA" id="ARBA00022443"/>
    </source>
</evidence>
<accession>A0A4S4LLZ6</accession>
<feature type="compositionally biased region" description="Low complexity" evidence="3">
    <location>
        <begin position="331"/>
        <end position="343"/>
    </location>
</feature>
<keyword evidence="1 2" id="KW-0728">SH3 domain</keyword>
<dbReference type="InterPro" id="IPR001452">
    <property type="entry name" value="SH3_domain"/>
</dbReference>
<feature type="domain" description="BAR" evidence="5">
    <location>
        <begin position="15"/>
        <end position="247"/>
    </location>
</feature>
<dbReference type="AlphaFoldDB" id="A0A4S4LLZ6"/>
<dbReference type="SUPFAM" id="SSF103657">
    <property type="entry name" value="BAR/IMD domain-like"/>
    <property type="match status" value="1"/>
</dbReference>
<dbReference type="GO" id="GO:0030479">
    <property type="term" value="C:actin cortical patch"/>
    <property type="evidence" value="ECO:0007669"/>
    <property type="project" value="TreeGrafter"/>
</dbReference>
<dbReference type="Gene3D" id="2.30.30.40">
    <property type="entry name" value="SH3 Domains"/>
    <property type="match status" value="1"/>
</dbReference>
<evidence type="ECO:0000259" key="5">
    <source>
        <dbReference type="PROSITE" id="PS51021"/>
    </source>
</evidence>